<dbReference type="Pfam" id="PF00291">
    <property type="entry name" value="PALP"/>
    <property type="match status" value="1"/>
</dbReference>
<proteinExistence type="inferred from homology"/>
<comment type="cofactor">
    <cofactor evidence="1 4">
        <name>pyridoxal 5'-phosphate</name>
        <dbReference type="ChEBI" id="CHEBI:597326"/>
    </cofactor>
</comment>
<feature type="domain" description="Tryptophan synthase beta chain-like PALP" evidence="5">
    <location>
        <begin position="223"/>
        <end position="518"/>
    </location>
</feature>
<dbReference type="NCBIfam" id="TIGR02035">
    <property type="entry name" value="D_Ser_am_lyase"/>
    <property type="match status" value="1"/>
</dbReference>
<dbReference type="Pfam" id="PF02639">
    <property type="entry name" value="DUF188"/>
    <property type="match status" value="1"/>
</dbReference>
<dbReference type="InterPro" id="IPR001926">
    <property type="entry name" value="TrpB-like_PALP"/>
</dbReference>
<dbReference type="GO" id="GO:0036088">
    <property type="term" value="P:D-serine catabolic process"/>
    <property type="evidence" value="ECO:0007669"/>
    <property type="project" value="TreeGrafter"/>
</dbReference>
<dbReference type="NCBIfam" id="NF002823">
    <property type="entry name" value="PRK02991.1"/>
    <property type="match status" value="1"/>
</dbReference>
<dbReference type="InterPro" id="IPR011780">
    <property type="entry name" value="D_Ser_am_lyase"/>
</dbReference>
<dbReference type="PANTHER" id="PTHR48078:SF9">
    <property type="entry name" value="D-SERINE DEHYDRATASE"/>
    <property type="match status" value="1"/>
</dbReference>
<dbReference type="EC" id="4.3.1.18" evidence="4"/>
<reference evidence="6 7" key="1">
    <citation type="submission" date="2019-02" db="EMBL/GenBank/DDBJ databases">
        <title>Ureibacillus thermophilus.</title>
        <authorList>
            <person name="Sunny J.S."/>
            <person name="Natarajan A."/>
            <person name="Saleena L.M."/>
        </authorList>
    </citation>
    <scope>NUCLEOTIDE SEQUENCE [LARGE SCALE GENOMIC DNA]</scope>
    <source>
        <strain evidence="6 7">LM102</strain>
    </source>
</reference>
<dbReference type="KEGG" id="uth:DKZ56_08500"/>
<evidence type="ECO:0000256" key="1">
    <source>
        <dbReference type="ARBA" id="ARBA00001933"/>
    </source>
</evidence>
<evidence type="ECO:0000313" key="7">
    <source>
        <dbReference type="Proteomes" id="UP000291151"/>
    </source>
</evidence>
<comment type="catalytic activity">
    <reaction evidence="4">
        <text>D-serine = pyruvate + NH4(+)</text>
        <dbReference type="Rhea" id="RHEA:13977"/>
        <dbReference type="ChEBI" id="CHEBI:15361"/>
        <dbReference type="ChEBI" id="CHEBI:28938"/>
        <dbReference type="ChEBI" id="CHEBI:35247"/>
        <dbReference type="EC" id="4.3.1.18"/>
    </reaction>
</comment>
<comment type="similarity">
    <text evidence="4">Belongs to the serine/threonine dehydratase family. DsdA subfamily.</text>
</comment>
<organism evidence="6 7">
    <name type="scientific">Ureibacillus thermophilus</name>
    <dbReference type="NCBI Taxonomy" id="367743"/>
    <lineage>
        <taxon>Bacteria</taxon>
        <taxon>Bacillati</taxon>
        <taxon>Bacillota</taxon>
        <taxon>Bacilli</taxon>
        <taxon>Bacillales</taxon>
        <taxon>Caryophanaceae</taxon>
        <taxon>Ureibacillus</taxon>
    </lineage>
</organism>
<dbReference type="EMBL" id="CP036528">
    <property type="protein sequence ID" value="QBK25893.1"/>
    <property type="molecule type" value="Genomic_DNA"/>
</dbReference>
<dbReference type="GO" id="GO:0030170">
    <property type="term" value="F:pyridoxal phosphate binding"/>
    <property type="evidence" value="ECO:0007669"/>
    <property type="project" value="InterPro"/>
</dbReference>
<keyword evidence="3 4" id="KW-0456">Lyase</keyword>
<dbReference type="PROSITE" id="PS00165">
    <property type="entry name" value="DEHYDRATASE_SER_THR"/>
    <property type="match status" value="1"/>
</dbReference>
<keyword evidence="2 4" id="KW-0663">Pyridoxal phosphate</keyword>
<dbReference type="PANTHER" id="PTHR48078">
    <property type="entry name" value="THREONINE DEHYDRATASE, MITOCHONDRIAL-RELATED"/>
    <property type="match status" value="1"/>
</dbReference>
<evidence type="ECO:0000256" key="4">
    <source>
        <dbReference type="HAMAP-Rule" id="MF_01030"/>
    </source>
</evidence>
<evidence type="ECO:0000256" key="3">
    <source>
        <dbReference type="ARBA" id="ARBA00023239"/>
    </source>
</evidence>
<keyword evidence="7" id="KW-1185">Reference proteome</keyword>
<accession>A0A4P6URX8</accession>
<dbReference type="InterPro" id="IPR003791">
    <property type="entry name" value="UPF0178"/>
</dbReference>
<dbReference type="InterPro" id="IPR036052">
    <property type="entry name" value="TrpB-like_PALP_sf"/>
</dbReference>
<dbReference type="HAMAP" id="MF_01030">
    <property type="entry name" value="D_Ser_dehydrat"/>
    <property type="match status" value="1"/>
</dbReference>
<dbReference type="InterPro" id="IPR050147">
    <property type="entry name" value="Ser/Thr_Dehydratase"/>
</dbReference>
<dbReference type="GO" id="GO:0016836">
    <property type="term" value="F:hydro-lyase activity"/>
    <property type="evidence" value="ECO:0007669"/>
    <property type="project" value="UniProtKB-UniRule"/>
</dbReference>
<feature type="modified residue" description="N6-(pyridoxal phosphate)lysine" evidence="4">
    <location>
        <position position="240"/>
    </location>
</feature>
<dbReference type="Gene3D" id="3.40.50.1100">
    <property type="match status" value="2"/>
</dbReference>
<protein>
    <recommendedName>
        <fullName evidence="4">Probable D-serine dehydratase</fullName>
        <ecNumber evidence="4">4.3.1.18</ecNumber>
    </recommendedName>
    <alternativeName>
        <fullName evidence="4">D-serine deaminase</fullName>
        <shortName evidence="4">DSD</shortName>
    </alternativeName>
</protein>
<evidence type="ECO:0000256" key="2">
    <source>
        <dbReference type="ARBA" id="ARBA00022898"/>
    </source>
</evidence>
<dbReference type="GO" id="GO:0009097">
    <property type="term" value="P:isoleucine biosynthetic process"/>
    <property type="evidence" value="ECO:0007669"/>
    <property type="project" value="TreeGrafter"/>
</dbReference>
<dbReference type="AlphaFoldDB" id="A0A4P6URX8"/>
<evidence type="ECO:0000313" key="6">
    <source>
        <dbReference type="EMBL" id="QBK25893.1"/>
    </source>
</evidence>
<sequence length="562" mass="63831">MFCDTSHIIERENAITIQVSEGRDSVDFAIVNAVSKYDIVITQDYGLAAMCLAKGAFVLNQNGKEFTDENIDQMLFFRHENAKFRRSGGKTKGPKKRTEKNNLDFEIKFRQICERAINAKRRMKMLELQRQLSEKEQEIMDNMKVSKPVLWINPNKTDELPENHSFTFQDVLNAEKRLQRFSAYIQFVFSETKKLQGIIESKLIEIPKMQSFIEKYADKPLFGKLLLKCDHELPISGSIKARGGIYEVLKLAEQIAIKHGFIQETDDYSKFADKAFQELFSQYKIAVGSTGNLGLSIGIMAAKLGFQTTVHMSMDAKEWKKQLLREKGVQVIEYESDYSLAVEEGRKQAEKDPMCHFVDDENSIDLFSGYAVGALRLKKQLENYKIPVNQEHPLFVYLPCGVGGGPGGVAFGLKALYKENVHIFFGEPTQSPCMLLGMMTGMHDQISVKDIGLTNRTEADGLAVGRPSKFVGKLMEPILSGCYTVEDEFLFESLKEMVRMEGIFMEPSSHASLFGPIQLLKEGNDYFEKHGLMDRFNQGTHIVWGTGGNMVPKEQREIYLNR</sequence>
<gene>
    <name evidence="4" type="primary">dsdA</name>
    <name evidence="6" type="ORF">DKZ56_08500</name>
</gene>
<dbReference type="InterPro" id="IPR000634">
    <property type="entry name" value="Ser/Thr_deHydtase_PyrdxlP-BS"/>
</dbReference>
<name>A0A4P6URX8_9BACL</name>
<dbReference type="Proteomes" id="UP000291151">
    <property type="component" value="Chromosome"/>
</dbReference>
<dbReference type="GO" id="GO:0008721">
    <property type="term" value="F:D-serine ammonia-lyase activity"/>
    <property type="evidence" value="ECO:0007669"/>
    <property type="project" value="UniProtKB-EC"/>
</dbReference>
<evidence type="ECO:0000259" key="5">
    <source>
        <dbReference type="Pfam" id="PF00291"/>
    </source>
</evidence>
<dbReference type="SUPFAM" id="SSF53686">
    <property type="entry name" value="Tryptophan synthase beta subunit-like PLP-dependent enzymes"/>
    <property type="match status" value="1"/>
</dbReference>